<proteinExistence type="predicted"/>
<dbReference type="InterPro" id="IPR029063">
    <property type="entry name" value="SAM-dependent_MTases_sf"/>
</dbReference>
<dbReference type="GO" id="GO:0008168">
    <property type="term" value="F:methyltransferase activity"/>
    <property type="evidence" value="ECO:0007669"/>
    <property type="project" value="UniProtKB-KW"/>
</dbReference>
<evidence type="ECO:0000259" key="1">
    <source>
        <dbReference type="Pfam" id="PF08241"/>
    </source>
</evidence>
<comment type="caution">
    <text evidence="2">The sequence shown here is derived from an EMBL/GenBank/DDBJ whole genome shotgun (WGS) entry which is preliminary data.</text>
</comment>
<dbReference type="SUPFAM" id="SSF53335">
    <property type="entry name" value="S-adenosyl-L-methionine-dependent methyltransferases"/>
    <property type="match status" value="1"/>
</dbReference>
<name>A0ABS6XDB4_9BACT</name>
<evidence type="ECO:0000313" key="2">
    <source>
        <dbReference type="EMBL" id="MBW3365984.1"/>
    </source>
</evidence>
<dbReference type="EMBL" id="JAHWXQ010000003">
    <property type="protein sequence ID" value="MBW3365984.1"/>
    <property type="molecule type" value="Genomic_DNA"/>
</dbReference>
<evidence type="ECO:0000313" key="3">
    <source>
        <dbReference type="Proteomes" id="UP000774935"/>
    </source>
</evidence>
<dbReference type="InterPro" id="IPR013216">
    <property type="entry name" value="Methyltransf_11"/>
</dbReference>
<dbReference type="Gene3D" id="3.40.50.150">
    <property type="entry name" value="Vaccinia Virus protein VP39"/>
    <property type="match status" value="1"/>
</dbReference>
<dbReference type="RefSeq" id="WP_199110487.1">
    <property type="nucleotide sequence ID" value="NZ_JAHWXQ010000003.1"/>
</dbReference>
<dbReference type="GO" id="GO:0032259">
    <property type="term" value="P:methylation"/>
    <property type="evidence" value="ECO:0007669"/>
    <property type="project" value="UniProtKB-KW"/>
</dbReference>
<organism evidence="2 3">
    <name type="scientific">Pontibacter populi</name>
    <dbReference type="NCBI Taxonomy" id="890055"/>
    <lineage>
        <taxon>Bacteria</taxon>
        <taxon>Pseudomonadati</taxon>
        <taxon>Bacteroidota</taxon>
        <taxon>Cytophagia</taxon>
        <taxon>Cytophagales</taxon>
        <taxon>Hymenobacteraceae</taxon>
        <taxon>Pontibacter</taxon>
    </lineage>
</organism>
<keyword evidence="2" id="KW-0808">Transferase</keyword>
<dbReference type="Pfam" id="PF08241">
    <property type="entry name" value="Methyltransf_11"/>
    <property type="match status" value="1"/>
</dbReference>
<keyword evidence="3" id="KW-1185">Reference proteome</keyword>
<dbReference type="Proteomes" id="UP000774935">
    <property type="component" value="Unassembled WGS sequence"/>
</dbReference>
<accession>A0ABS6XDB4</accession>
<feature type="domain" description="Methyltransferase type 11" evidence="1">
    <location>
        <begin position="72"/>
        <end position="161"/>
    </location>
</feature>
<gene>
    <name evidence="2" type="ORF">KYK27_13060</name>
</gene>
<protein>
    <submittedName>
        <fullName evidence="2">Class I SAM-dependent methyltransferase</fullName>
    </submittedName>
</protein>
<reference evidence="2 3" key="1">
    <citation type="submission" date="2021-07" db="EMBL/GenBank/DDBJ databases">
        <authorList>
            <person name="Kim M.K."/>
        </authorList>
    </citation>
    <scope>NUCLEOTIDE SEQUENCE [LARGE SCALE GENOMIC DNA]</scope>
    <source>
        <strain evidence="2 3">HLY7-15</strain>
    </source>
</reference>
<keyword evidence="2" id="KW-0489">Methyltransferase</keyword>
<sequence>MAQLATIPGNAMGIQNRSSLKNQFYLPLKRWLLLNFRLDDTYFRKQPDRIWLNTQLYPRLAKLEQGRILFVGCAYYTWESLKLFNRGVDLVTVDIDENNVIWGGKKHLVASILDIDNFVAPASFDIVLLNGVFGHGVDTREMQEQTYKALHNILKPDGMLLVGWNNDLIPDPTELQICKELFYKSEYEGLPQRTSFQNSTHVMDFLRAKKV</sequence>